<evidence type="ECO:0000313" key="4">
    <source>
        <dbReference type="Proteomes" id="UP000229307"/>
    </source>
</evidence>
<dbReference type="EMBL" id="PFMR01000254">
    <property type="protein sequence ID" value="PIZ15562.1"/>
    <property type="molecule type" value="Genomic_DNA"/>
</dbReference>
<evidence type="ECO:0000256" key="1">
    <source>
        <dbReference type="SAM" id="Coils"/>
    </source>
</evidence>
<comment type="caution">
    <text evidence="3">The sequence shown here is derived from an EMBL/GenBank/DDBJ whole genome shotgun (WGS) entry which is preliminary data.</text>
</comment>
<dbReference type="AlphaFoldDB" id="A0A2M7S7P8"/>
<protein>
    <submittedName>
        <fullName evidence="3">DNA-binding protein</fullName>
    </submittedName>
</protein>
<feature type="coiled-coil region" evidence="1">
    <location>
        <begin position="123"/>
        <end position="150"/>
    </location>
</feature>
<sequence>MKAIIPQEIIEKKVLLIRGHKVMLDRDLAELYGVETKQLTRQVRRNIDRFPTDFMFQLTREEFTNLKCHFGTSSWGGIRYLPYVFTENGVAMLSSVLSSKRAIQVNIAIMRVFTRLRKILSTHTRVAYKLKELERKIEKHDEDITAIFEAIRQIMIVEEKPKKQT</sequence>
<evidence type="ECO:0000259" key="2">
    <source>
        <dbReference type="Pfam" id="PF10543"/>
    </source>
</evidence>
<dbReference type="InterPro" id="IPR018873">
    <property type="entry name" value="KilA-N_DNA-bd_domain"/>
</dbReference>
<organism evidence="3 4">
    <name type="scientific">Candidatus Desantisbacteria bacterium CG_4_10_14_0_8_um_filter_48_22</name>
    <dbReference type="NCBI Taxonomy" id="1974543"/>
    <lineage>
        <taxon>Bacteria</taxon>
        <taxon>Candidatus Desantisiibacteriota</taxon>
    </lineage>
</organism>
<name>A0A2M7S7P8_9BACT</name>
<dbReference type="Proteomes" id="UP000229307">
    <property type="component" value="Unassembled WGS sequence"/>
</dbReference>
<evidence type="ECO:0000313" key="3">
    <source>
        <dbReference type="EMBL" id="PIZ15562.1"/>
    </source>
</evidence>
<proteinExistence type="predicted"/>
<feature type="domain" description="KilA-N DNA-binding" evidence="2">
    <location>
        <begin position="13"/>
        <end position="96"/>
    </location>
</feature>
<keyword evidence="1" id="KW-0175">Coiled coil</keyword>
<reference evidence="4" key="1">
    <citation type="submission" date="2017-09" db="EMBL/GenBank/DDBJ databases">
        <title>Depth-based differentiation of microbial function through sediment-hosted aquifers and enrichment of novel symbionts in the deep terrestrial subsurface.</title>
        <authorList>
            <person name="Probst A.J."/>
            <person name="Ladd B."/>
            <person name="Jarett J.K."/>
            <person name="Geller-Mcgrath D.E."/>
            <person name="Sieber C.M.K."/>
            <person name="Emerson J.B."/>
            <person name="Anantharaman K."/>
            <person name="Thomas B.C."/>
            <person name="Malmstrom R."/>
            <person name="Stieglmeier M."/>
            <person name="Klingl A."/>
            <person name="Woyke T."/>
            <person name="Ryan C.M."/>
            <person name="Banfield J.F."/>
        </authorList>
    </citation>
    <scope>NUCLEOTIDE SEQUENCE [LARGE SCALE GENOMIC DNA]</scope>
</reference>
<accession>A0A2M7S7P8</accession>
<gene>
    <name evidence="3" type="ORF">COY52_09470</name>
</gene>
<dbReference type="GO" id="GO:0003677">
    <property type="term" value="F:DNA binding"/>
    <property type="evidence" value="ECO:0007669"/>
    <property type="project" value="UniProtKB-KW"/>
</dbReference>
<dbReference type="Pfam" id="PF10543">
    <property type="entry name" value="ORF6N"/>
    <property type="match status" value="1"/>
</dbReference>
<keyword evidence="3" id="KW-0238">DNA-binding</keyword>